<dbReference type="Pfam" id="PF11969">
    <property type="entry name" value="DcpS_C"/>
    <property type="match status" value="1"/>
</dbReference>
<dbReference type="PROSITE" id="PS00892">
    <property type="entry name" value="HIT_1"/>
    <property type="match status" value="1"/>
</dbReference>
<keyword evidence="5" id="KW-0378">Hydrolase</keyword>
<dbReference type="PANTHER" id="PTHR12978:SF0">
    <property type="entry name" value="M7GPPPX DIPHOSPHATASE"/>
    <property type="match status" value="1"/>
</dbReference>
<comment type="subcellular location">
    <subcellularLocation>
        <location evidence="1">Cytoplasm</location>
    </subcellularLocation>
</comment>
<evidence type="ECO:0000256" key="1">
    <source>
        <dbReference type="ARBA" id="ARBA00004496"/>
    </source>
</evidence>
<evidence type="ECO:0000256" key="2">
    <source>
        <dbReference type="ARBA" id="ARBA00010208"/>
    </source>
</evidence>
<dbReference type="SUPFAM" id="SSF54197">
    <property type="entry name" value="HIT-like"/>
    <property type="match status" value="1"/>
</dbReference>
<dbReference type="SUPFAM" id="SSF102860">
    <property type="entry name" value="mRNA decapping enzyme DcpS N-terminal domain"/>
    <property type="match status" value="1"/>
</dbReference>
<dbReference type="GO" id="GO:0005634">
    <property type="term" value="C:nucleus"/>
    <property type="evidence" value="ECO:0007669"/>
    <property type="project" value="TreeGrafter"/>
</dbReference>
<protein>
    <submittedName>
        <fullName evidence="5">5'-(N(7)-methyl 5'-triphosphoguanosine)-[mRNA] diphosphatase</fullName>
        <ecNumber evidence="5">3.6.1.59</ecNumber>
    </submittedName>
</protein>
<keyword evidence="6" id="KW-1185">Reference proteome</keyword>
<dbReference type="GO" id="GO:0000340">
    <property type="term" value="F:RNA 7-methylguanosine cap binding"/>
    <property type="evidence" value="ECO:0007669"/>
    <property type="project" value="TreeGrafter"/>
</dbReference>
<organism evidence="5 6">
    <name type="scientific">Malassezia japonica</name>
    <dbReference type="NCBI Taxonomy" id="223818"/>
    <lineage>
        <taxon>Eukaryota</taxon>
        <taxon>Fungi</taxon>
        <taxon>Dikarya</taxon>
        <taxon>Basidiomycota</taxon>
        <taxon>Ustilaginomycotina</taxon>
        <taxon>Malasseziomycetes</taxon>
        <taxon>Malasseziales</taxon>
        <taxon>Malasseziaceae</taxon>
        <taxon>Malassezia</taxon>
    </lineage>
</organism>
<name>A0AAF0J9L7_9BASI</name>
<dbReference type="Pfam" id="PF05652">
    <property type="entry name" value="DcpS"/>
    <property type="match status" value="1"/>
</dbReference>
<dbReference type="EC" id="3.6.1.59" evidence="5"/>
<dbReference type="PANTHER" id="PTHR12978">
    <property type="entry name" value="HISTIDINE TRIAD HIT PROTEIN MEMBER"/>
    <property type="match status" value="1"/>
</dbReference>
<dbReference type="GO" id="GO:0000290">
    <property type="term" value="P:deadenylation-dependent decapping of nuclear-transcribed mRNA"/>
    <property type="evidence" value="ECO:0007669"/>
    <property type="project" value="InterPro"/>
</dbReference>
<keyword evidence="3" id="KW-0963">Cytoplasm</keyword>
<evidence type="ECO:0000313" key="5">
    <source>
        <dbReference type="EMBL" id="WFD38548.1"/>
    </source>
</evidence>
<dbReference type="Gene3D" id="3.30.200.40">
    <property type="entry name" value="Scavenger mRNA decapping enzyme, N-terminal domain"/>
    <property type="match status" value="1"/>
</dbReference>
<evidence type="ECO:0000256" key="4">
    <source>
        <dbReference type="ARBA" id="ARBA00022553"/>
    </source>
</evidence>
<evidence type="ECO:0000256" key="3">
    <source>
        <dbReference type="ARBA" id="ARBA00022490"/>
    </source>
</evidence>
<dbReference type="InterPro" id="IPR019808">
    <property type="entry name" value="Histidine_triad_CS"/>
</dbReference>
<comment type="similarity">
    <text evidence="2">Belongs to the HIT family.</text>
</comment>
<dbReference type="InterPro" id="IPR008594">
    <property type="entry name" value="DcpS/DCS2"/>
</dbReference>
<accession>A0AAF0J9L7</accession>
<dbReference type="InterPro" id="IPR036265">
    <property type="entry name" value="HIT-like_sf"/>
</dbReference>
<dbReference type="EMBL" id="CP119959">
    <property type="protein sequence ID" value="WFD38548.1"/>
    <property type="molecule type" value="Genomic_DNA"/>
</dbReference>
<dbReference type="RefSeq" id="XP_060121445.1">
    <property type="nucleotide sequence ID" value="XM_060265462.1"/>
</dbReference>
<gene>
    <name evidence="5" type="ORF">MJAP1_001504</name>
</gene>
<dbReference type="GeneID" id="85225153"/>
<dbReference type="GO" id="GO:0140932">
    <property type="term" value="F:5'-(N(7)-methyl 5'-triphosphoguanosine)-[mRNA] diphosphatase activity"/>
    <property type="evidence" value="ECO:0007669"/>
    <property type="project" value="UniProtKB-EC"/>
</dbReference>
<dbReference type="Proteomes" id="UP001217754">
    <property type="component" value="Chromosome 2"/>
</dbReference>
<reference evidence="5" key="1">
    <citation type="submission" date="2023-03" db="EMBL/GenBank/DDBJ databases">
        <title>Mating type loci evolution in Malassezia.</title>
        <authorList>
            <person name="Coelho M.A."/>
        </authorList>
    </citation>
    <scope>NUCLEOTIDE SEQUENCE</scope>
    <source>
        <strain evidence="5">CBS 9431</strain>
    </source>
</reference>
<evidence type="ECO:0000313" key="6">
    <source>
        <dbReference type="Proteomes" id="UP001217754"/>
    </source>
</evidence>
<keyword evidence="4" id="KW-0597">Phosphoprotein</keyword>
<dbReference type="AlphaFoldDB" id="A0AAF0J9L7"/>
<dbReference type="Gene3D" id="3.30.428.10">
    <property type="entry name" value="HIT-like"/>
    <property type="match status" value="1"/>
</dbReference>
<dbReference type="GO" id="GO:0000932">
    <property type="term" value="C:P-body"/>
    <property type="evidence" value="ECO:0007669"/>
    <property type="project" value="TreeGrafter"/>
</dbReference>
<sequence>MSNALLSSFRLERVINEDPRAKSVNLLGTCIGEKDERVNAVLLMERAFFTPAFVESLREGPQATFSRLETIGQNDVYTWVLGWQQDSEQSGAHSKMTLICPAGDEVIAKYSAQERRMILETAEIYKQVTKPWIDSIPKSKTTWVHNILDGVSERESVLYRDDDPKTGFVIVPDLKWDRRTLGSLYLVAIVKDASLTNMRDLTKDHVPLLKKIQAAGTKIATEKYGLPPPSADGVSSSLRCFLHYMPTYFHLHVHMLSVNYISHPGAIVGQAQLLDDVVGLLELGVDFKERTLGYALTDGHKLMGELQKAGLAAATLAATTQAGWITFTNENKQAEGLPCVGAIYGNDNFLVSTFDCGATDWNSSFCGIHCFPFSATTCIGKVPLDVNNGTGNGLWYAPHSVQTACQFLGPVESPQHDYPQAGVNVTSCGYVDWPESRTWGPTRALPPYDVKTSGCWNVTQKPDPKYPKKNGIHYFDGAAPTNQSFCDQMVAQTCDGGNDPICKYNPSNDLRIDCKKTEMPKTSKE</sequence>
<dbReference type="InterPro" id="IPR011145">
    <property type="entry name" value="Scavenger_mRNA_decap_enz_N"/>
</dbReference>
<proteinExistence type="inferred from homology"/>